<accession>A0A3P4B622</accession>
<evidence type="ECO:0000313" key="6">
    <source>
        <dbReference type="Proteomes" id="UP000277294"/>
    </source>
</evidence>
<dbReference type="Gene3D" id="3.20.20.60">
    <property type="entry name" value="Phosphoenolpyruvate-binding domains"/>
    <property type="match status" value="1"/>
</dbReference>
<proteinExistence type="inferred from homology"/>
<dbReference type="Proteomes" id="UP000277294">
    <property type="component" value="Unassembled WGS sequence"/>
</dbReference>
<dbReference type="RefSeq" id="WP_124081349.1">
    <property type="nucleotide sequence ID" value="NZ_UWPJ01000029.1"/>
</dbReference>
<evidence type="ECO:0000256" key="3">
    <source>
        <dbReference type="ARBA" id="ARBA00023239"/>
    </source>
</evidence>
<evidence type="ECO:0000256" key="1">
    <source>
        <dbReference type="ARBA" id="ARBA00005568"/>
    </source>
</evidence>
<name>A0A3P4B622_9BURK</name>
<comment type="similarity">
    <text evidence="1">Belongs to the HpcH/HpaI aldolase family.</text>
</comment>
<evidence type="ECO:0000259" key="4">
    <source>
        <dbReference type="Pfam" id="PF03328"/>
    </source>
</evidence>
<gene>
    <name evidence="5" type="primary">garL_5</name>
    <name evidence="5" type="ORF">PIGHUM_03853</name>
</gene>
<keyword evidence="3 5" id="KW-0456">Lyase</keyword>
<dbReference type="PANTHER" id="PTHR30502">
    <property type="entry name" value="2-KETO-3-DEOXY-L-RHAMNONATE ALDOLASE"/>
    <property type="match status" value="1"/>
</dbReference>
<dbReference type="InterPro" id="IPR050251">
    <property type="entry name" value="HpcH-HpaI_aldolase"/>
</dbReference>
<organism evidence="5 6">
    <name type="scientific">Pigmentiphaga humi</name>
    <dbReference type="NCBI Taxonomy" id="2478468"/>
    <lineage>
        <taxon>Bacteria</taxon>
        <taxon>Pseudomonadati</taxon>
        <taxon>Pseudomonadota</taxon>
        <taxon>Betaproteobacteria</taxon>
        <taxon>Burkholderiales</taxon>
        <taxon>Alcaligenaceae</taxon>
        <taxon>Pigmentiphaga</taxon>
    </lineage>
</organism>
<protein>
    <submittedName>
        <fullName evidence="5">5-keto-4-deoxy-D-glucarate aldolase</fullName>
        <ecNumber evidence="5">4.1.2.20</ecNumber>
    </submittedName>
</protein>
<dbReference type="GO" id="GO:0008672">
    <property type="term" value="F:2-dehydro-3-deoxyglucarate aldolase activity"/>
    <property type="evidence" value="ECO:0007669"/>
    <property type="project" value="UniProtKB-EC"/>
</dbReference>
<keyword evidence="6" id="KW-1185">Reference proteome</keyword>
<keyword evidence="2" id="KW-0479">Metal-binding</keyword>
<dbReference type="GO" id="GO:0046872">
    <property type="term" value="F:metal ion binding"/>
    <property type="evidence" value="ECO:0007669"/>
    <property type="project" value="UniProtKB-KW"/>
</dbReference>
<dbReference type="PANTHER" id="PTHR30502:SF0">
    <property type="entry name" value="PHOSPHOENOLPYRUVATE CARBOXYLASE FAMILY PROTEIN"/>
    <property type="match status" value="1"/>
</dbReference>
<sequence>MNTLIQKLARNEVLLGLFCCSYSTQVAEALAHSGYDYLLFDAEHTPSSLPHLHAQLLALAGSGTQAVIRVAGLDLASFKLYADLGVDGLMLPNVHDAATAERAASYLRYPPLGIRGVAGSVRALRYGRQAVRDADTAPRPALIVQAESTAGVDRAHDIASVDGVDAVFFGPNDLAADMGLLGQPSHPRVVERIEQGIAAVRRAGKPAGILASEADCPRYAAAGARLVAAGSDLGLLVKSADGLAARLRPALGAQSSTQLQRDPS</sequence>
<feature type="domain" description="HpcH/HpaI aldolase/citrate lyase" evidence="4">
    <location>
        <begin position="15"/>
        <end position="237"/>
    </location>
</feature>
<dbReference type="InterPro" id="IPR015813">
    <property type="entry name" value="Pyrv/PenolPyrv_kinase-like_dom"/>
</dbReference>
<evidence type="ECO:0000313" key="5">
    <source>
        <dbReference type="EMBL" id="VCU71763.1"/>
    </source>
</evidence>
<dbReference type="SUPFAM" id="SSF51621">
    <property type="entry name" value="Phosphoenolpyruvate/pyruvate domain"/>
    <property type="match status" value="1"/>
</dbReference>
<dbReference type="AlphaFoldDB" id="A0A3P4B622"/>
<dbReference type="InterPro" id="IPR005000">
    <property type="entry name" value="Aldolase/citrate-lyase_domain"/>
</dbReference>
<dbReference type="EC" id="4.1.2.20" evidence="5"/>
<dbReference type="GO" id="GO:0005737">
    <property type="term" value="C:cytoplasm"/>
    <property type="evidence" value="ECO:0007669"/>
    <property type="project" value="TreeGrafter"/>
</dbReference>
<dbReference type="InterPro" id="IPR040442">
    <property type="entry name" value="Pyrv_kinase-like_dom_sf"/>
</dbReference>
<dbReference type="Pfam" id="PF03328">
    <property type="entry name" value="HpcH_HpaI"/>
    <property type="match status" value="1"/>
</dbReference>
<reference evidence="5 6" key="1">
    <citation type="submission" date="2018-10" db="EMBL/GenBank/DDBJ databases">
        <authorList>
            <person name="Criscuolo A."/>
        </authorList>
    </citation>
    <scope>NUCLEOTIDE SEQUENCE [LARGE SCALE GENOMIC DNA]</scope>
    <source>
        <strain evidence="5">DnA1</strain>
    </source>
</reference>
<dbReference type="OrthoDB" id="86160at2"/>
<evidence type="ECO:0000256" key="2">
    <source>
        <dbReference type="ARBA" id="ARBA00022723"/>
    </source>
</evidence>
<dbReference type="EMBL" id="UWPJ01000029">
    <property type="protein sequence ID" value="VCU71763.1"/>
    <property type="molecule type" value="Genomic_DNA"/>
</dbReference>